<protein>
    <submittedName>
        <fullName evidence="1">Uncharacterized protein</fullName>
    </submittedName>
</protein>
<dbReference type="EMBL" id="DAAXRP010000008">
    <property type="protein sequence ID" value="HAG2282233.1"/>
    <property type="molecule type" value="Genomic_DNA"/>
</dbReference>
<dbReference type="AlphaFoldDB" id="A0A759YKE3"/>
<organism evidence="1">
    <name type="scientific">Salmonella enterica</name>
    <name type="common">Salmonella choleraesuis</name>
    <dbReference type="NCBI Taxonomy" id="28901"/>
    <lineage>
        <taxon>Bacteria</taxon>
        <taxon>Pseudomonadati</taxon>
        <taxon>Pseudomonadota</taxon>
        <taxon>Gammaproteobacteria</taxon>
        <taxon>Enterobacterales</taxon>
        <taxon>Enterobacteriaceae</taxon>
        <taxon>Salmonella</taxon>
    </lineage>
</organism>
<reference evidence="1" key="2">
    <citation type="submission" date="2020-02" db="EMBL/GenBank/DDBJ databases">
        <authorList>
            <consortium name="NCBI Pathogen Detection Project"/>
        </authorList>
    </citation>
    <scope>NUCLEOTIDE SEQUENCE</scope>
    <source>
        <strain evidence="1">MA.CK_94/00001630</strain>
    </source>
</reference>
<reference evidence="1" key="1">
    <citation type="journal article" date="2018" name="Genome Biol.">
        <title>SKESA: strategic k-mer extension for scrupulous assemblies.</title>
        <authorList>
            <person name="Souvorov A."/>
            <person name="Agarwala R."/>
            <person name="Lipman D.J."/>
        </authorList>
    </citation>
    <scope>NUCLEOTIDE SEQUENCE</scope>
    <source>
        <strain evidence="1">MA.CK_94/00001630</strain>
    </source>
</reference>
<sequence>MELILQHMDMVTVVMEVMLMEMEMGVTEGMLEKVVMVMVGMAEMEVQKAAMEVMEVMVVGMGMEVMEVMQAPADMAVKVVKEEQMGDIMAIMDVMANSL</sequence>
<proteinExistence type="predicted"/>
<accession>A0A759YKE3</accession>
<comment type="caution">
    <text evidence="1">The sequence shown here is derived from an EMBL/GenBank/DDBJ whole genome shotgun (WGS) entry which is preliminary data.</text>
</comment>
<name>A0A759YKE3_SALER</name>
<gene>
    <name evidence="1" type="ORF">G8W61_002517</name>
</gene>
<evidence type="ECO:0000313" key="1">
    <source>
        <dbReference type="EMBL" id="HAG2282233.1"/>
    </source>
</evidence>